<dbReference type="InterPro" id="IPR018392">
    <property type="entry name" value="LysM"/>
</dbReference>
<dbReference type="InterPro" id="IPR036779">
    <property type="entry name" value="LysM_dom_sf"/>
</dbReference>
<feature type="domain" description="LysM" evidence="8">
    <location>
        <begin position="32"/>
        <end position="76"/>
    </location>
</feature>
<keyword evidence="11" id="KW-1185">Reference proteome</keyword>
<keyword evidence="6" id="KW-0788">Thiol protease</keyword>
<evidence type="ECO:0000259" key="9">
    <source>
        <dbReference type="PROSITE" id="PS51935"/>
    </source>
</evidence>
<dbReference type="GO" id="GO:0006508">
    <property type="term" value="P:proteolysis"/>
    <property type="evidence" value="ECO:0007669"/>
    <property type="project" value="UniProtKB-KW"/>
</dbReference>
<dbReference type="SMART" id="SM00257">
    <property type="entry name" value="LysM"/>
    <property type="match status" value="1"/>
</dbReference>
<dbReference type="GO" id="GO:0008234">
    <property type="term" value="F:cysteine-type peptidase activity"/>
    <property type="evidence" value="ECO:0007669"/>
    <property type="project" value="UniProtKB-KW"/>
</dbReference>
<evidence type="ECO:0000256" key="3">
    <source>
        <dbReference type="ARBA" id="ARBA00022729"/>
    </source>
</evidence>
<dbReference type="InterPro" id="IPR000064">
    <property type="entry name" value="NLP_P60_dom"/>
</dbReference>
<evidence type="ECO:0000256" key="1">
    <source>
        <dbReference type="ARBA" id="ARBA00007074"/>
    </source>
</evidence>
<dbReference type="PANTHER" id="PTHR47053">
    <property type="entry name" value="MUREIN DD-ENDOPEPTIDASE MEPH-RELATED"/>
    <property type="match status" value="1"/>
</dbReference>
<dbReference type="RefSeq" id="WP_065853777.1">
    <property type="nucleotide sequence ID" value="NZ_LYPC01000022.1"/>
</dbReference>
<dbReference type="Gene3D" id="3.10.350.10">
    <property type="entry name" value="LysM domain"/>
    <property type="match status" value="1"/>
</dbReference>
<feature type="chain" id="PRO_5008649726" evidence="7">
    <location>
        <begin position="23"/>
        <end position="214"/>
    </location>
</feature>
<evidence type="ECO:0000259" key="8">
    <source>
        <dbReference type="PROSITE" id="PS51782"/>
    </source>
</evidence>
<feature type="domain" description="NlpC/P60" evidence="9">
    <location>
        <begin position="87"/>
        <end position="213"/>
    </location>
</feature>
<evidence type="ECO:0000313" key="11">
    <source>
        <dbReference type="Proteomes" id="UP000093309"/>
    </source>
</evidence>
<evidence type="ECO:0000256" key="4">
    <source>
        <dbReference type="ARBA" id="ARBA00022737"/>
    </source>
</evidence>
<name>A0A1C0ZZZ8_9BACL</name>
<sequence>MRKIILSTIVATSLLFGGIANAATAVSTATSSPYVATDSDTFWSISQKFNVPLSELIASNPSVNADNIYEGVLIKIPSKVAPKASWEVQADAIIATGMKQLGVPYVFGGNTPYVAFDCSGFVQYAFNQNGFNLLHSAALQSQLGTPVEKSNLRKGDLVFLQGTYTTGVSHVGIYLGNNQILQAGTMGTREVKISTLFGTPYYDAHYWGARRLIN</sequence>
<evidence type="ECO:0000256" key="2">
    <source>
        <dbReference type="ARBA" id="ARBA00022670"/>
    </source>
</evidence>
<feature type="signal peptide" evidence="7">
    <location>
        <begin position="1"/>
        <end position="22"/>
    </location>
</feature>
<dbReference type="OrthoDB" id="9813368at2"/>
<keyword evidence="3 7" id="KW-0732">Signal</keyword>
<comment type="similarity">
    <text evidence="1">Belongs to the peptidase C40 family.</text>
</comment>
<gene>
    <name evidence="10" type="ORF">A8709_19225</name>
</gene>
<dbReference type="PROSITE" id="PS51782">
    <property type="entry name" value="LYSM"/>
    <property type="match status" value="1"/>
</dbReference>
<dbReference type="PANTHER" id="PTHR47053:SF1">
    <property type="entry name" value="MUREIN DD-ENDOPEPTIDASE MEPH-RELATED"/>
    <property type="match status" value="1"/>
</dbReference>
<keyword evidence="4" id="KW-0677">Repeat</keyword>
<dbReference type="Proteomes" id="UP000093309">
    <property type="component" value="Unassembled WGS sequence"/>
</dbReference>
<dbReference type="EMBL" id="LYPC01000022">
    <property type="protein sequence ID" value="OCT13716.1"/>
    <property type="molecule type" value="Genomic_DNA"/>
</dbReference>
<evidence type="ECO:0000256" key="5">
    <source>
        <dbReference type="ARBA" id="ARBA00022801"/>
    </source>
</evidence>
<dbReference type="PROSITE" id="PS51935">
    <property type="entry name" value="NLPC_P60"/>
    <property type="match status" value="1"/>
</dbReference>
<evidence type="ECO:0000313" key="10">
    <source>
        <dbReference type="EMBL" id="OCT13716.1"/>
    </source>
</evidence>
<proteinExistence type="inferred from homology"/>
<comment type="caution">
    <text evidence="10">The sequence shown here is derived from an EMBL/GenBank/DDBJ whole genome shotgun (WGS) entry which is preliminary data.</text>
</comment>
<dbReference type="SUPFAM" id="SSF54106">
    <property type="entry name" value="LysM domain"/>
    <property type="match status" value="1"/>
</dbReference>
<keyword evidence="5" id="KW-0378">Hydrolase</keyword>
<evidence type="ECO:0000256" key="6">
    <source>
        <dbReference type="ARBA" id="ARBA00022807"/>
    </source>
</evidence>
<dbReference type="STRING" id="512399.A8709_19225"/>
<dbReference type="Pfam" id="PF01476">
    <property type="entry name" value="LysM"/>
    <property type="match status" value="1"/>
</dbReference>
<dbReference type="Gene3D" id="3.90.1720.10">
    <property type="entry name" value="endopeptidase domain like (from Nostoc punctiforme)"/>
    <property type="match status" value="1"/>
</dbReference>
<accession>A0A1C0ZZZ8</accession>
<reference evidence="11" key="1">
    <citation type="submission" date="2016-05" db="EMBL/GenBank/DDBJ databases">
        <title>Paenibacillus oryzae. sp. nov., isolated from the rice root.</title>
        <authorList>
            <person name="Zhang J."/>
            <person name="Zhang X."/>
        </authorList>
    </citation>
    <scope>NUCLEOTIDE SEQUENCE [LARGE SCALE GENOMIC DNA]</scope>
    <source>
        <strain evidence="11">KCTC13222</strain>
    </source>
</reference>
<organism evidence="10 11">
    <name type="scientific">Paenibacillus pectinilyticus</name>
    <dbReference type="NCBI Taxonomy" id="512399"/>
    <lineage>
        <taxon>Bacteria</taxon>
        <taxon>Bacillati</taxon>
        <taxon>Bacillota</taxon>
        <taxon>Bacilli</taxon>
        <taxon>Bacillales</taxon>
        <taxon>Paenibacillaceae</taxon>
        <taxon>Paenibacillus</taxon>
    </lineage>
</organism>
<dbReference type="SUPFAM" id="SSF54001">
    <property type="entry name" value="Cysteine proteinases"/>
    <property type="match status" value="1"/>
</dbReference>
<evidence type="ECO:0000256" key="7">
    <source>
        <dbReference type="SAM" id="SignalP"/>
    </source>
</evidence>
<dbReference type="InterPro" id="IPR051202">
    <property type="entry name" value="Peptidase_C40"/>
</dbReference>
<dbReference type="CDD" id="cd00118">
    <property type="entry name" value="LysM"/>
    <property type="match status" value="1"/>
</dbReference>
<dbReference type="AlphaFoldDB" id="A0A1C0ZZZ8"/>
<dbReference type="InterPro" id="IPR038765">
    <property type="entry name" value="Papain-like_cys_pep_sf"/>
</dbReference>
<dbReference type="Pfam" id="PF00877">
    <property type="entry name" value="NLPC_P60"/>
    <property type="match status" value="1"/>
</dbReference>
<protein>
    <submittedName>
        <fullName evidence="10">Uncharacterized protein</fullName>
    </submittedName>
</protein>
<keyword evidence="2" id="KW-0645">Protease</keyword>